<dbReference type="EMBL" id="KZ679127">
    <property type="protein sequence ID" value="PTB80472.1"/>
    <property type="molecule type" value="Genomic_DNA"/>
</dbReference>
<protein>
    <submittedName>
        <fullName evidence="1">Uncharacterized protein</fullName>
    </submittedName>
</protein>
<name>A0A2T4CG21_TRILO</name>
<accession>A0A2T4CG21</accession>
<proteinExistence type="predicted"/>
<dbReference type="AlphaFoldDB" id="A0A2T4CG21"/>
<evidence type="ECO:0000313" key="2">
    <source>
        <dbReference type="Proteomes" id="UP000240760"/>
    </source>
</evidence>
<gene>
    <name evidence="1" type="ORF">M440DRAFT_195778</name>
</gene>
<sequence length="195" mass="21387">MRFARRIESALFGIPYRTRKVIALQRPLTSTGVSFLSPPTPIDVLRYDILIPSIHTSRLSVAKNKSSCWLFMHAARAITTADMTALLNPVSGSPAAPYMKLEHGMMRKRHVVFALNFTPKHDSCFRGKVASGSANCKAFTPYHHRGPRMGGMTGTHPGSTKCCIAETHITYQSKQLVAVASENYSLAPTQAAGLR</sequence>
<evidence type="ECO:0000313" key="1">
    <source>
        <dbReference type="EMBL" id="PTB80472.1"/>
    </source>
</evidence>
<keyword evidence="2" id="KW-1185">Reference proteome</keyword>
<organism evidence="1 2">
    <name type="scientific">Trichoderma longibrachiatum ATCC 18648</name>
    <dbReference type="NCBI Taxonomy" id="983965"/>
    <lineage>
        <taxon>Eukaryota</taxon>
        <taxon>Fungi</taxon>
        <taxon>Dikarya</taxon>
        <taxon>Ascomycota</taxon>
        <taxon>Pezizomycotina</taxon>
        <taxon>Sordariomycetes</taxon>
        <taxon>Hypocreomycetidae</taxon>
        <taxon>Hypocreales</taxon>
        <taxon>Hypocreaceae</taxon>
        <taxon>Trichoderma</taxon>
    </lineage>
</organism>
<dbReference type="Proteomes" id="UP000240760">
    <property type="component" value="Unassembled WGS sequence"/>
</dbReference>
<reference evidence="1 2" key="1">
    <citation type="submission" date="2016-07" db="EMBL/GenBank/DDBJ databases">
        <title>Multiple horizontal gene transfer events from other fungi enriched the ability of initially mycotrophic Trichoderma (Ascomycota) to feed on dead plant biomass.</title>
        <authorList>
            <consortium name="DOE Joint Genome Institute"/>
            <person name="Aerts A."/>
            <person name="Atanasova L."/>
            <person name="Chenthamara K."/>
            <person name="Zhang J."/>
            <person name="Grujic M."/>
            <person name="Henrissat B."/>
            <person name="Kuo A."/>
            <person name="Salamov A."/>
            <person name="Lipzen A."/>
            <person name="Labutti K."/>
            <person name="Barry K."/>
            <person name="Miao Y."/>
            <person name="Rahimi M.J."/>
            <person name="Shen Q."/>
            <person name="Grigoriev I.V."/>
            <person name="Kubicek C.P."/>
            <person name="Druzhinina I.S."/>
        </authorList>
    </citation>
    <scope>NUCLEOTIDE SEQUENCE [LARGE SCALE GENOMIC DNA]</scope>
    <source>
        <strain evidence="1 2">ATCC 18648</strain>
    </source>
</reference>